<keyword evidence="7" id="KW-0539">Nucleus</keyword>
<dbReference type="PANTHER" id="PTHR10527">
    <property type="entry name" value="IMPORTIN BETA"/>
    <property type="match status" value="1"/>
</dbReference>
<dbReference type="InterPro" id="IPR057672">
    <property type="entry name" value="TPR_IPO4/5"/>
</dbReference>
<dbReference type="GO" id="GO:0006606">
    <property type="term" value="P:protein import into nucleus"/>
    <property type="evidence" value="ECO:0007669"/>
    <property type="project" value="InterPro"/>
</dbReference>
<keyword evidence="10" id="KW-1185">Reference proteome</keyword>
<evidence type="ECO:0000259" key="8">
    <source>
        <dbReference type="PROSITE" id="PS50166"/>
    </source>
</evidence>
<keyword evidence="4" id="KW-0963">Cytoplasm</keyword>
<dbReference type="SUPFAM" id="SSF48371">
    <property type="entry name" value="ARM repeat"/>
    <property type="match status" value="2"/>
</dbReference>
<dbReference type="InParanoid" id="A0A0V0QGV2"/>
<dbReference type="OMA" id="PKRFVQE"/>
<proteinExistence type="predicted"/>
<protein>
    <submittedName>
        <fullName evidence="9">Armadillo-type fold</fullName>
    </submittedName>
</protein>
<dbReference type="InterPro" id="IPR001494">
    <property type="entry name" value="Importin-beta_N"/>
</dbReference>
<keyword evidence="3" id="KW-0813">Transport</keyword>
<dbReference type="PROSITE" id="PS50166">
    <property type="entry name" value="IMPORTIN_B_NT"/>
    <property type="match status" value="1"/>
</dbReference>
<dbReference type="InterPro" id="IPR040122">
    <property type="entry name" value="Importin_beta"/>
</dbReference>
<evidence type="ECO:0000256" key="2">
    <source>
        <dbReference type="ARBA" id="ARBA00004496"/>
    </source>
</evidence>
<dbReference type="Pfam" id="PF18808">
    <property type="entry name" value="Importin_rep_4"/>
    <property type="match status" value="1"/>
</dbReference>
<dbReference type="InterPro" id="IPR000357">
    <property type="entry name" value="HEAT"/>
</dbReference>
<evidence type="ECO:0000256" key="5">
    <source>
        <dbReference type="ARBA" id="ARBA00022737"/>
    </source>
</evidence>
<evidence type="ECO:0000313" key="10">
    <source>
        <dbReference type="Proteomes" id="UP000054937"/>
    </source>
</evidence>
<organism evidence="9 10">
    <name type="scientific">Pseudocohnilembus persalinus</name>
    <name type="common">Ciliate</name>
    <dbReference type="NCBI Taxonomy" id="266149"/>
    <lineage>
        <taxon>Eukaryota</taxon>
        <taxon>Sar</taxon>
        <taxon>Alveolata</taxon>
        <taxon>Ciliophora</taxon>
        <taxon>Intramacronucleata</taxon>
        <taxon>Oligohymenophorea</taxon>
        <taxon>Scuticociliatia</taxon>
        <taxon>Philasterida</taxon>
        <taxon>Pseudocohnilembidae</taxon>
        <taxon>Pseudocohnilembus</taxon>
    </lineage>
</organism>
<comment type="subcellular location">
    <subcellularLocation>
        <location evidence="2">Cytoplasm</location>
    </subcellularLocation>
    <subcellularLocation>
        <location evidence="1">Nucleus</location>
    </subcellularLocation>
</comment>
<evidence type="ECO:0000313" key="9">
    <source>
        <dbReference type="EMBL" id="KRX01419.1"/>
    </source>
</evidence>
<dbReference type="Gene3D" id="1.25.10.10">
    <property type="entry name" value="Leucine-rich Repeat Variant"/>
    <property type="match status" value="1"/>
</dbReference>
<evidence type="ECO:0000256" key="6">
    <source>
        <dbReference type="ARBA" id="ARBA00022927"/>
    </source>
</evidence>
<dbReference type="OrthoDB" id="543373at2759"/>
<dbReference type="Pfam" id="PF25780">
    <property type="entry name" value="TPR_IPO5"/>
    <property type="match status" value="1"/>
</dbReference>
<dbReference type="AlphaFoldDB" id="A0A0V0QGV2"/>
<keyword evidence="6" id="KW-0653">Protein transport</keyword>
<comment type="caution">
    <text evidence="9">The sequence shown here is derived from an EMBL/GenBank/DDBJ whole genome shotgun (WGS) entry which is preliminary data.</text>
</comment>
<dbReference type="EMBL" id="LDAU01000170">
    <property type="protein sequence ID" value="KRX01419.1"/>
    <property type="molecule type" value="Genomic_DNA"/>
</dbReference>
<evidence type="ECO:0000256" key="7">
    <source>
        <dbReference type="ARBA" id="ARBA00023242"/>
    </source>
</evidence>
<dbReference type="GO" id="GO:0031267">
    <property type="term" value="F:small GTPase binding"/>
    <property type="evidence" value="ECO:0007669"/>
    <property type="project" value="InterPro"/>
</dbReference>
<gene>
    <name evidence="9" type="ORF">PPERSA_01322</name>
</gene>
<dbReference type="Pfam" id="PF18829">
    <property type="entry name" value="Importin_rep_6"/>
    <property type="match status" value="1"/>
</dbReference>
<dbReference type="FunCoup" id="A0A0V0QGV2">
    <property type="interactions" value="432"/>
</dbReference>
<accession>A0A0V0QGV2</accession>
<dbReference type="Pfam" id="PF02985">
    <property type="entry name" value="HEAT"/>
    <property type="match status" value="1"/>
</dbReference>
<dbReference type="SMART" id="SM01349">
    <property type="entry name" value="TOG"/>
    <property type="match status" value="1"/>
</dbReference>
<name>A0A0V0QGV2_PSEPJ</name>
<evidence type="ECO:0000256" key="1">
    <source>
        <dbReference type="ARBA" id="ARBA00004123"/>
    </source>
</evidence>
<dbReference type="InterPro" id="IPR034085">
    <property type="entry name" value="TOG"/>
</dbReference>
<dbReference type="Proteomes" id="UP000054937">
    <property type="component" value="Unassembled WGS sequence"/>
</dbReference>
<dbReference type="GO" id="GO:0005737">
    <property type="term" value="C:cytoplasm"/>
    <property type="evidence" value="ECO:0007669"/>
    <property type="project" value="UniProtKB-SubCell"/>
</dbReference>
<feature type="domain" description="Importin N-terminal" evidence="8">
    <location>
        <begin position="27"/>
        <end position="104"/>
    </location>
</feature>
<dbReference type="GO" id="GO:0005634">
    <property type="term" value="C:nucleus"/>
    <property type="evidence" value="ECO:0007669"/>
    <property type="project" value="UniProtKB-SubCell"/>
</dbReference>
<dbReference type="InterPro" id="IPR041653">
    <property type="entry name" value="Importin_rep_4"/>
</dbReference>
<evidence type="ECO:0000256" key="4">
    <source>
        <dbReference type="ARBA" id="ARBA00022490"/>
    </source>
</evidence>
<reference evidence="9 10" key="1">
    <citation type="journal article" date="2015" name="Sci. Rep.">
        <title>Genome of the facultative scuticociliatosis pathogen Pseudocohnilembus persalinus provides insight into its virulence through horizontal gene transfer.</title>
        <authorList>
            <person name="Xiong J."/>
            <person name="Wang G."/>
            <person name="Cheng J."/>
            <person name="Tian M."/>
            <person name="Pan X."/>
            <person name="Warren A."/>
            <person name="Jiang C."/>
            <person name="Yuan D."/>
            <person name="Miao W."/>
        </authorList>
    </citation>
    <scope>NUCLEOTIDE SEQUENCE [LARGE SCALE GENOMIC DNA]</scope>
    <source>
        <strain evidence="9">36N120E</strain>
    </source>
</reference>
<dbReference type="InterPro" id="IPR041389">
    <property type="entry name" value="Importin_rep_6"/>
</dbReference>
<dbReference type="InterPro" id="IPR016024">
    <property type="entry name" value="ARM-type_fold"/>
</dbReference>
<keyword evidence="5" id="KW-0677">Repeat</keyword>
<dbReference type="InterPro" id="IPR011989">
    <property type="entry name" value="ARM-like"/>
</dbReference>
<evidence type="ECO:0000256" key="3">
    <source>
        <dbReference type="ARBA" id="ARBA00022448"/>
    </source>
</evidence>
<sequence>MDQQQFQQFLQVIQTQINADGNQQKQGEQYLNQMRDQNPDQYIQNTINIMQLGDDQFHCKQFAITQIRKLLSQFSESSYVYLWDKLTANTKQSLKTVLFQIVLQEKNSQLRKMICEAIGEIGGSLQESYETEIQVNDNKNYQHEWSELVPGIWNLFRQDNNVAIESAFIILKQIIQYSPDQFNQYKNDLYTLFKNGISNQDMAIQLAAIDCLGNYLQVVEAKTVREFDSLLPLVLESTYIMLDKDLDKGEIAVEALDQIAQAEPKFFKRQFETFFKFVQKVFEIKDLEQIIKQQCVEIVMEIISKQSRAILDKPVLIQQLCELIFYLMVETDNEVTEEWKKPAEGFDDEQEDDEEDSTKFGMNCIDRFISSLGEENTLKVLGETVEKLLMHQDWKYKYAAIMALSQVGEYIDKVEKIVPIINIIKEFFSDPVPKIRYAVVHCIGQIADDMKPDFQESFKDVILPQLINICKDPVPRVSSHGYAAITNFVESIDKDLFKPYLKDILQVSFTALQNGISIQKENAVSTIAAAAEASKNYFIEYFQEAMPILFQVYDNHTAKEYRQLRGQTIECMTLIAHGVDKQTFMPYFERTVNILINLQESNLEQVDPQKSYVLSGWQRLCLVFYDELVPYLNRIIPSLFKLVSQIYQVDTTGDDNEANTYDKGETEIAIHMLAVFINQLKSKFSPYLEPTTELLVKLLTYRQSYNIRTSAAKCLCCLLNCVDEIPQTKVKLCKYFLDEIYKAMMLEIDSEVMCSQATTMKECLDEINDPCFSQEELTAFSSKLFQLLLDSDDRRQATEKSKQDEDLDDDEQQQLAEELEQEENLHVCIAEVIGQLFRTHKDQCVDIANTIFTNILPSVLKPERSERIHLFGVSLICDMVEFLQFKLLQDKWQHLLEALMRFCVSKGLQSRQAAVYGLGIFAQVTPVEEFGKYQQQVLDSLKQALDMTNINEQKHKEKYNNKCKDNVISAFGKIIKFQYQNVDFKNLINYWIQYLPLKYDRKEGLINHYLLCELQINSPDNLLSQPANITKTISIYGQILGTKLCSKSLQEKITTCIQNLSQNDYVKQNWDSLTQGIEQKDLLKIKALFNQ</sequence>